<dbReference type="Gene3D" id="3.40.50.720">
    <property type="entry name" value="NAD(P)-binding Rossmann-like Domain"/>
    <property type="match status" value="2"/>
</dbReference>
<name>A0AAV7FX31_DENCH</name>
<evidence type="ECO:0000313" key="9">
    <source>
        <dbReference type="Proteomes" id="UP000775213"/>
    </source>
</evidence>
<proteinExistence type="inferred from homology"/>
<evidence type="ECO:0000256" key="1">
    <source>
        <dbReference type="ARBA" id="ARBA00022857"/>
    </source>
</evidence>
<comment type="caution">
    <text evidence="8">The sequence shown here is derived from an EMBL/GenBank/DDBJ whole genome shotgun (WGS) entry which is preliminary data.</text>
</comment>
<dbReference type="GO" id="GO:0016491">
    <property type="term" value="F:oxidoreductase activity"/>
    <property type="evidence" value="ECO:0007669"/>
    <property type="project" value="UniProtKB-KW"/>
</dbReference>
<comment type="function">
    <text evidence="6">In the Amaryllidaceae alkaloids biosynthesic pathway, catalyzes the conversion of noroxomaritidine to oxomaritidine, a precursor of haemanthamine- and crinamine-type alkaloids, promising anticancer agents. Can also, to some extent, catalyze the condensation of 3,4-dihydroxybenzaldehyde (3,4-DHBA) and tyramine to produce norbelladine, and of isovanillin and tyramine to produce 4'-O-methylnorbelladine.</text>
</comment>
<keyword evidence="2" id="KW-0560">Oxidoreductase</keyword>
<evidence type="ECO:0000256" key="4">
    <source>
        <dbReference type="ARBA" id="ARBA00050958"/>
    </source>
</evidence>
<evidence type="ECO:0000256" key="3">
    <source>
        <dbReference type="ARBA" id="ARBA00025714"/>
    </source>
</evidence>
<keyword evidence="1" id="KW-0521">NADP</keyword>
<dbReference type="Pfam" id="PF13561">
    <property type="entry name" value="adh_short_C2"/>
    <property type="match status" value="1"/>
</dbReference>
<evidence type="ECO:0000256" key="6">
    <source>
        <dbReference type="ARBA" id="ARBA00055943"/>
    </source>
</evidence>
<dbReference type="PANTHER" id="PTHR42898">
    <property type="entry name" value="TROPINONE REDUCTASE"/>
    <property type="match status" value="1"/>
</dbReference>
<dbReference type="InterPro" id="IPR036291">
    <property type="entry name" value="NAD(P)-bd_dom_sf"/>
</dbReference>
<dbReference type="FunFam" id="3.40.50.720:FF:000084">
    <property type="entry name" value="Short-chain dehydrogenase reductase"/>
    <property type="match status" value="1"/>
</dbReference>
<dbReference type="InterPro" id="IPR045000">
    <property type="entry name" value="TR"/>
</dbReference>
<sequence>MGIPLGRPGEPLEVATVVAFLCMHASSYITSQEPRQEAKISTAMAKTENKWSLQGTTALVTGGTKGIGLAIVEELARFGATVHTCARNESELHECLEKWKILKLNVSGSVCDISSRSEREKLMDTVSSLFQGKLDILINNAAKGLFKGALNSTEEDYSITTTTNLESGFHLSQIAHPLLKASGGGSIVFISSIAGIVALPVSSIYSATKAAINQLTRNLALEWAKDKIRVNCIAPGPIKTFLGSAEGPRIESFGCPMERAGEAEEVSPLAAFLCMPVASYITGQVICTDGGITMS</sequence>
<keyword evidence="9" id="KW-1185">Reference proteome</keyword>
<dbReference type="InterPro" id="IPR020904">
    <property type="entry name" value="Sc_DH/Rdtase_CS"/>
</dbReference>
<evidence type="ECO:0000256" key="2">
    <source>
        <dbReference type="ARBA" id="ARBA00023002"/>
    </source>
</evidence>
<evidence type="ECO:0000256" key="5">
    <source>
        <dbReference type="ARBA" id="ARBA00052456"/>
    </source>
</evidence>
<dbReference type="AlphaFoldDB" id="A0AAV7FX31"/>
<reference evidence="8 9" key="1">
    <citation type="journal article" date="2021" name="Hortic Res">
        <title>Chromosome-scale assembly of the Dendrobium chrysotoxum genome enhances the understanding of orchid evolution.</title>
        <authorList>
            <person name="Zhang Y."/>
            <person name="Zhang G.Q."/>
            <person name="Zhang D."/>
            <person name="Liu X.D."/>
            <person name="Xu X.Y."/>
            <person name="Sun W.H."/>
            <person name="Yu X."/>
            <person name="Zhu X."/>
            <person name="Wang Z.W."/>
            <person name="Zhao X."/>
            <person name="Zhong W.Y."/>
            <person name="Chen H."/>
            <person name="Yin W.L."/>
            <person name="Huang T."/>
            <person name="Niu S.C."/>
            <person name="Liu Z.J."/>
        </authorList>
    </citation>
    <scope>NUCLEOTIDE SEQUENCE [LARGE SCALE GENOMIC DNA]</scope>
    <source>
        <strain evidence="8">Lindl</strain>
    </source>
</reference>
<dbReference type="PROSITE" id="PS00061">
    <property type="entry name" value="ADH_SHORT"/>
    <property type="match status" value="1"/>
</dbReference>
<dbReference type="PRINTS" id="PR00080">
    <property type="entry name" value="SDRFAMILY"/>
</dbReference>
<dbReference type="EMBL" id="JAGFBR010000015">
    <property type="protein sequence ID" value="KAH0454154.1"/>
    <property type="molecule type" value="Genomic_DNA"/>
</dbReference>
<evidence type="ECO:0000256" key="7">
    <source>
        <dbReference type="ARBA" id="ARBA00069361"/>
    </source>
</evidence>
<comment type="catalytic activity">
    <reaction evidence="5">
        <text>(10bR,4aS)-noroxomaritidine + NADPH + H(+) = (10bR,4aS)-oxomaritidine + NADP(+)</text>
        <dbReference type="Rhea" id="RHEA:63196"/>
        <dbReference type="ChEBI" id="CHEBI:15378"/>
        <dbReference type="ChEBI" id="CHEBI:57783"/>
        <dbReference type="ChEBI" id="CHEBI:58349"/>
        <dbReference type="ChEBI" id="CHEBI:133995"/>
        <dbReference type="ChEBI" id="CHEBI:146208"/>
    </reaction>
    <physiologicalReaction direction="left-to-right" evidence="5">
        <dbReference type="Rhea" id="RHEA:63197"/>
    </physiologicalReaction>
</comment>
<protein>
    <recommendedName>
        <fullName evidence="7">Noroxomaritidine/norcraugsodine reductase</fullName>
    </recommendedName>
</protein>
<dbReference type="InterPro" id="IPR002347">
    <property type="entry name" value="SDR_fam"/>
</dbReference>
<dbReference type="Proteomes" id="UP000775213">
    <property type="component" value="Unassembled WGS sequence"/>
</dbReference>
<organism evidence="8 9">
    <name type="scientific">Dendrobium chrysotoxum</name>
    <name type="common">Orchid</name>
    <dbReference type="NCBI Taxonomy" id="161865"/>
    <lineage>
        <taxon>Eukaryota</taxon>
        <taxon>Viridiplantae</taxon>
        <taxon>Streptophyta</taxon>
        <taxon>Embryophyta</taxon>
        <taxon>Tracheophyta</taxon>
        <taxon>Spermatophyta</taxon>
        <taxon>Magnoliopsida</taxon>
        <taxon>Liliopsida</taxon>
        <taxon>Asparagales</taxon>
        <taxon>Orchidaceae</taxon>
        <taxon>Epidendroideae</taxon>
        <taxon>Malaxideae</taxon>
        <taxon>Dendrobiinae</taxon>
        <taxon>Dendrobium</taxon>
    </lineage>
</organism>
<comment type="similarity">
    <text evidence="3">Belongs to the short-chain dehydrogenases/reductases (SDR) family. SDR65C subfamily.</text>
</comment>
<dbReference type="SUPFAM" id="SSF51735">
    <property type="entry name" value="NAD(P)-binding Rossmann-fold domains"/>
    <property type="match status" value="2"/>
</dbReference>
<dbReference type="PANTHER" id="PTHR42898:SF79">
    <property type="entry name" value="NAD(P)-BINDING ROSSMANN-FOLD PROTEIN"/>
    <property type="match status" value="1"/>
</dbReference>
<evidence type="ECO:0000313" key="8">
    <source>
        <dbReference type="EMBL" id="KAH0454154.1"/>
    </source>
</evidence>
<accession>A0AAV7FX31</accession>
<gene>
    <name evidence="8" type="ORF">IEQ34_016078</name>
</gene>
<dbReference type="PRINTS" id="PR00081">
    <property type="entry name" value="GDHRDH"/>
</dbReference>
<comment type="catalytic activity">
    <reaction evidence="4">
        <text>(10bS,4aR)-noroxomaritidine + NADPH + H(+) = (10bS,4aR)-oxomaritidine + NADP(+)</text>
        <dbReference type="Rhea" id="RHEA:63200"/>
        <dbReference type="ChEBI" id="CHEBI:15378"/>
        <dbReference type="ChEBI" id="CHEBI:57783"/>
        <dbReference type="ChEBI" id="CHEBI:58349"/>
        <dbReference type="ChEBI" id="CHEBI:133996"/>
        <dbReference type="ChEBI" id="CHEBI:146209"/>
    </reaction>
    <physiologicalReaction direction="left-to-right" evidence="4">
        <dbReference type="Rhea" id="RHEA:63201"/>
    </physiologicalReaction>
</comment>